<dbReference type="RefSeq" id="WP_024714274.1">
    <property type="nucleotide sequence ID" value="NZ_CP048852.1"/>
</dbReference>
<sequence>MKGLNQFLDTDVEVVISGDTRFVGTLKDIGQDIFVICDGCHYLYIPLMHLHQMNKAVINMTSEKSFLRDLEDPVIQEENNAFSYRNSLNKMKGKFIEVYVTGGRSIHGYVTSVLNDYIVFFSPVFKTLFISMNHLKWFTPYSTEQTPYTLDNSQLPVVPSNVSLVRNFEEQIKKYIGKLVIFDMGEVPEKVGLLKDVSHNIIELISATGESIIWKLSHLKTMHLP</sequence>
<dbReference type="KEGG" id="bteq:G4P54_18520"/>
<dbReference type="OrthoDB" id="2716151at2"/>
<organism evidence="1 2">
    <name type="scientific">Bacillus tequilensis</name>
    <dbReference type="NCBI Taxonomy" id="227866"/>
    <lineage>
        <taxon>Bacteria</taxon>
        <taxon>Bacillati</taxon>
        <taxon>Bacillota</taxon>
        <taxon>Bacilli</taxon>
        <taxon>Bacillales</taxon>
        <taxon>Bacillaceae</taxon>
        <taxon>Bacillus</taxon>
    </lineage>
</organism>
<gene>
    <name evidence="1" type="ORF">G4P54_18520</name>
</gene>
<accession>A0A6H0WM82</accession>
<reference evidence="1 2" key="1">
    <citation type="submission" date="2020-02" db="EMBL/GenBank/DDBJ databases">
        <title>Genome sequencing, annotation and comparative genomic analysis of Bacillus tequilensis EA-CB0015, an effective biological control agent against Pseudocercospora fijiensis in banana plants.</title>
        <authorList>
            <person name="Cuellar-Gaviria T.Z."/>
            <person name="Ju K.-S."/>
            <person name="Villegas-Escobar V."/>
        </authorList>
    </citation>
    <scope>NUCLEOTIDE SEQUENCE [LARGE SCALE GENOMIC DNA]</scope>
    <source>
        <strain evidence="1 2">EA-CB0015</strain>
    </source>
</reference>
<keyword evidence="2" id="KW-1185">Reference proteome</keyword>
<evidence type="ECO:0000313" key="2">
    <source>
        <dbReference type="Proteomes" id="UP000501914"/>
    </source>
</evidence>
<protein>
    <submittedName>
        <fullName evidence="1">DUF2642 domain-containing protein</fullName>
    </submittedName>
</protein>
<dbReference type="AlphaFoldDB" id="A0A6H0WM82"/>
<dbReference type="Proteomes" id="UP000501914">
    <property type="component" value="Chromosome"/>
</dbReference>
<name>A0A6H0WM82_9BACI</name>
<proteinExistence type="predicted"/>
<dbReference type="EMBL" id="CP048852">
    <property type="protein sequence ID" value="QIW81631.1"/>
    <property type="molecule type" value="Genomic_DNA"/>
</dbReference>
<evidence type="ECO:0000313" key="1">
    <source>
        <dbReference type="EMBL" id="QIW81631.1"/>
    </source>
</evidence>